<reference evidence="9" key="1">
    <citation type="journal article" date="2015" name="PLoS Genet.">
        <title>Genome Sequence and Transcriptome Analyses of Chrysochromulina tobin: Metabolic Tools for Enhanced Algal Fitness in the Prominent Order Prymnesiales (Haptophyceae).</title>
        <authorList>
            <person name="Hovde B.T."/>
            <person name="Deodato C.R."/>
            <person name="Hunsperger H.M."/>
            <person name="Ryken S.A."/>
            <person name="Yost W."/>
            <person name="Jha R.K."/>
            <person name="Patterson J."/>
            <person name="Monnat R.J. Jr."/>
            <person name="Barlow S.B."/>
            <person name="Starkenburg S.R."/>
            <person name="Cattolico R.A."/>
        </authorList>
    </citation>
    <scope>NUCLEOTIDE SEQUENCE</scope>
    <source>
        <strain evidence="9">CCMP291</strain>
    </source>
</reference>
<evidence type="ECO:0000256" key="3">
    <source>
        <dbReference type="ARBA" id="ARBA00022723"/>
    </source>
</evidence>
<dbReference type="GO" id="GO:0046872">
    <property type="term" value="F:metal ion binding"/>
    <property type="evidence" value="ECO:0007669"/>
    <property type="project" value="UniProtKB-KW"/>
</dbReference>
<evidence type="ECO:0000256" key="2">
    <source>
        <dbReference type="ARBA" id="ARBA00008654"/>
    </source>
</evidence>
<dbReference type="SUPFAM" id="SSF51197">
    <property type="entry name" value="Clavaminate synthase-like"/>
    <property type="match status" value="1"/>
</dbReference>
<keyword evidence="9" id="KW-1185">Reference proteome</keyword>
<evidence type="ECO:0000259" key="7">
    <source>
        <dbReference type="Pfam" id="PF02668"/>
    </source>
</evidence>
<dbReference type="Pfam" id="PF02668">
    <property type="entry name" value="TauD"/>
    <property type="match status" value="1"/>
</dbReference>
<dbReference type="InterPro" id="IPR042203">
    <property type="entry name" value="Leu/Phe-tRNA_Trfase_C"/>
</dbReference>
<dbReference type="InterPro" id="IPR042098">
    <property type="entry name" value="TauD-like_sf"/>
</dbReference>
<keyword evidence="3" id="KW-0479">Metal-binding</keyword>
<feature type="domain" description="TauD/TfdA-like" evidence="7">
    <location>
        <begin position="8"/>
        <end position="223"/>
    </location>
</feature>
<dbReference type="OrthoDB" id="2122564at2759"/>
<dbReference type="GO" id="GO:0051213">
    <property type="term" value="F:dioxygenase activity"/>
    <property type="evidence" value="ECO:0007669"/>
    <property type="project" value="UniProtKB-KW"/>
</dbReference>
<organism evidence="8 9">
    <name type="scientific">Chrysochromulina tobinii</name>
    <dbReference type="NCBI Taxonomy" id="1460289"/>
    <lineage>
        <taxon>Eukaryota</taxon>
        <taxon>Haptista</taxon>
        <taxon>Haptophyta</taxon>
        <taxon>Prymnesiophyceae</taxon>
        <taxon>Prymnesiales</taxon>
        <taxon>Chrysochromulinaceae</taxon>
        <taxon>Chrysochromulina</taxon>
    </lineage>
</organism>
<dbReference type="InterPro" id="IPR003819">
    <property type="entry name" value="TauD/TfdA-like"/>
</dbReference>
<dbReference type="GO" id="GO:0045329">
    <property type="term" value="P:carnitine biosynthetic process"/>
    <property type="evidence" value="ECO:0007669"/>
    <property type="project" value="TreeGrafter"/>
</dbReference>
<dbReference type="Gene3D" id="3.40.630.70">
    <property type="entry name" value="Leucyl/phenylalanyl-tRNA-protein transferase, C-terminal domain"/>
    <property type="match status" value="1"/>
</dbReference>
<evidence type="ECO:0000256" key="6">
    <source>
        <dbReference type="ARBA" id="ARBA00023004"/>
    </source>
</evidence>
<gene>
    <name evidence="8" type="ORF">Ctob_005602</name>
</gene>
<keyword evidence="6" id="KW-0408">Iron</keyword>
<evidence type="ECO:0000256" key="1">
    <source>
        <dbReference type="ARBA" id="ARBA00001954"/>
    </source>
</evidence>
<evidence type="ECO:0000256" key="4">
    <source>
        <dbReference type="ARBA" id="ARBA00022964"/>
    </source>
</evidence>
<dbReference type="InterPro" id="IPR050411">
    <property type="entry name" value="AlphaKG_dependent_hydroxylases"/>
</dbReference>
<comment type="cofactor">
    <cofactor evidence="1">
        <name>Fe(2+)</name>
        <dbReference type="ChEBI" id="CHEBI:29033"/>
    </cofactor>
</comment>
<comment type="caution">
    <text evidence="8">The sequence shown here is derived from an EMBL/GenBank/DDBJ whole genome shotgun (WGS) entry which is preliminary data.</text>
</comment>
<sequence>MQADPSRLASWLDGMRRYGCAKLSGGRAEAGALFEVIELFGYVRETNYGRHFDVKTKPNPANLADSALGLQAHTDNPYRDPAPTVQLLYCIENSCDGGENTLVDGFAAAVRLRREDPNGFGLLAGFPACFAYEQNAASDYTRASLHSRKPMIALAVDGTVESISFNNRSIAPLSGVPYEHMIAYYDAYKRFARIIDDPTMTVSFKLKPGEAFLVDNRRVLHGDKQAKQLSLCNFFQFTGSMEQLWDPTFNARLAWEGFFTITSGPRGSVEPLPELQPYYGVLLWAHFESSKHNRQALARLARERRGYELSDRAHPERTWRAVDAYHREHHGTNWLTWEYFEMLRLASENRAINFTLHCIELSEAEGAGPHEEAEPPGPLCEGSRVRLEGLVGRSDLNGRKGTALRYDSQSARWEVRCDDVGDVRVSDASVSDARVSAPQEHIRVKAPNLIVLPPTRALAGEIGFSIGGVYTSLSGWTGKRTADAVGTVQLVLLGRWLQQRGCAFWSLGHCYSPEMDYKRQLGHRIYTRAEFRALLQKHRGPFEWRTADEEAAALQCGERVNLRSGDRCGEADLLRM</sequence>
<dbReference type="Gene3D" id="3.60.130.10">
    <property type="entry name" value="Clavaminate synthase-like"/>
    <property type="match status" value="1"/>
</dbReference>
<dbReference type="AlphaFoldDB" id="A0A0M0J8P6"/>
<dbReference type="PANTHER" id="PTHR10696">
    <property type="entry name" value="GAMMA-BUTYROBETAINE HYDROXYLASE-RELATED"/>
    <property type="match status" value="1"/>
</dbReference>
<name>A0A0M0J8P6_9EUKA</name>
<protein>
    <submittedName>
        <fullName evidence="8">Gamma-butyrobetaine hydroxylase</fullName>
    </submittedName>
</protein>
<keyword evidence="5" id="KW-0560">Oxidoreductase</keyword>
<dbReference type="EMBL" id="JWZX01003267">
    <property type="protein sequence ID" value="KOO22603.1"/>
    <property type="molecule type" value="Genomic_DNA"/>
</dbReference>
<evidence type="ECO:0000313" key="8">
    <source>
        <dbReference type="EMBL" id="KOO22603.1"/>
    </source>
</evidence>
<dbReference type="Proteomes" id="UP000037460">
    <property type="component" value="Unassembled WGS sequence"/>
</dbReference>
<keyword evidence="4" id="KW-0223">Dioxygenase</keyword>
<accession>A0A0M0J8P6</accession>
<evidence type="ECO:0000313" key="9">
    <source>
        <dbReference type="Proteomes" id="UP000037460"/>
    </source>
</evidence>
<comment type="similarity">
    <text evidence="2">Belongs to the gamma-BBH/TMLD family.</text>
</comment>
<proteinExistence type="inferred from homology"/>
<dbReference type="GO" id="GO:0005739">
    <property type="term" value="C:mitochondrion"/>
    <property type="evidence" value="ECO:0007669"/>
    <property type="project" value="TreeGrafter"/>
</dbReference>
<evidence type="ECO:0000256" key="5">
    <source>
        <dbReference type="ARBA" id="ARBA00023002"/>
    </source>
</evidence>
<dbReference type="PANTHER" id="PTHR10696:SF25">
    <property type="entry name" value="OXIDOREDUCTASE AIM17-RELATED"/>
    <property type="match status" value="1"/>
</dbReference>